<name>A0A540MDE4_MALBA</name>
<keyword evidence="3" id="KW-1185">Reference proteome</keyword>
<organism evidence="2 3">
    <name type="scientific">Malus baccata</name>
    <name type="common">Siberian crab apple</name>
    <name type="synonym">Pyrus baccata</name>
    <dbReference type="NCBI Taxonomy" id="106549"/>
    <lineage>
        <taxon>Eukaryota</taxon>
        <taxon>Viridiplantae</taxon>
        <taxon>Streptophyta</taxon>
        <taxon>Embryophyta</taxon>
        <taxon>Tracheophyta</taxon>
        <taxon>Spermatophyta</taxon>
        <taxon>Magnoliopsida</taxon>
        <taxon>eudicotyledons</taxon>
        <taxon>Gunneridae</taxon>
        <taxon>Pentapetalae</taxon>
        <taxon>rosids</taxon>
        <taxon>fabids</taxon>
        <taxon>Rosales</taxon>
        <taxon>Rosaceae</taxon>
        <taxon>Amygdaloideae</taxon>
        <taxon>Maleae</taxon>
        <taxon>Malus</taxon>
    </lineage>
</organism>
<dbReference type="AlphaFoldDB" id="A0A540MDE4"/>
<gene>
    <name evidence="2" type="ORF">C1H46_017651</name>
</gene>
<dbReference type="Proteomes" id="UP000315295">
    <property type="component" value="Unassembled WGS sequence"/>
</dbReference>
<dbReference type="EMBL" id="VIEB01000286">
    <property type="protein sequence ID" value="TQD96758.1"/>
    <property type="molecule type" value="Genomic_DNA"/>
</dbReference>
<evidence type="ECO:0000313" key="3">
    <source>
        <dbReference type="Proteomes" id="UP000315295"/>
    </source>
</evidence>
<accession>A0A540MDE4</accession>
<proteinExistence type="predicted"/>
<feature type="transmembrane region" description="Helical" evidence="1">
    <location>
        <begin position="65"/>
        <end position="87"/>
    </location>
</feature>
<feature type="transmembrane region" description="Helical" evidence="1">
    <location>
        <begin position="94"/>
        <end position="117"/>
    </location>
</feature>
<feature type="transmembrane region" description="Helical" evidence="1">
    <location>
        <begin position="159"/>
        <end position="176"/>
    </location>
</feature>
<feature type="transmembrane region" description="Helical" evidence="1">
    <location>
        <begin position="21"/>
        <end position="39"/>
    </location>
</feature>
<evidence type="ECO:0008006" key="4">
    <source>
        <dbReference type="Google" id="ProtNLM"/>
    </source>
</evidence>
<protein>
    <recommendedName>
        <fullName evidence="4">Origin recognition complex subunit 6-like</fullName>
    </recommendedName>
</protein>
<evidence type="ECO:0000256" key="1">
    <source>
        <dbReference type="SAM" id="Phobius"/>
    </source>
</evidence>
<reference evidence="2 3" key="1">
    <citation type="journal article" date="2019" name="G3 (Bethesda)">
        <title>Sequencing of a Wild Apple (Malus baccata) Genome Unravels the Differences Between Cultivated and Wild Apple Species Regarding Disease Resistance and Cold Tolerance.</title>
        <authorList>
            <person name="Chen X."/>
        </authorList>
    </citation>
    <scope>NUCLEOTIDE SEQUENCE [LARGE SCALE GENOMIC DNA]</scope>
    <source>
        <strain evidence="3">cv. Shandingzi</strain>
        <tissue evidence="2">Leaves</tissue>
    </source>
</reference>
<evidence type="ECO:0000313" key="2">
    <source>
        <dbReference type="EMBL" id="TQD96758.1"/>
    </source>
</evidence>
<sequence length="178" mass="20184">MADAENQNPPSNPQPHLNETLTILLALATILIVIAVSQFDFVKPPSANAVGCDCKLNDCPCLPPFYIYSIISTAALSVVWFGLFVLTVRFQYRFIIWVALGLVWAIYWLAMICSLAPQFYKPMLYSFNPVLAVLLLLNIRFRTVLDRAMHVISDKRDRAIHVIANICILFWNYVTGNF</sequence>
<keyword evidence="1" id="KW-1133">Transmembrane helix</keyword>
<comment type="caution">
    <text evidence="2">The sequence shown here is derived from an EMBL/GenBank/DDBJ whole genome shotgun (WGS) entry which is preliminary data.</text>
</comment>
<keyword evidence="1" id="KW-0812">Transmembrane</keyword>
<keyword evidence="1" id="KW-0472">Membrane</keyword>
<feature type="transmembrane region" description="Helical" evidence="1">
    <location>
        <begin position="123"/>
        <end position="139"/>
    </location>
</feature>